<dbReference type="PANTHER" id="PTHR30055">
    <property type="entry name" value="HTH-TYPE TRANSCRIPTIONAL REGULATOR RUTR"/>
    <property type="match status" value="1"/>
</dbReference>
<dbReference type="Gene3D" id="1.10.357.10">
    <property type="entry name" value="Tetracycline Repressor, domain 2"/>
    <property type="match status" value="1"/>
</dbReference>
<dbReference type="Pfam" id="PF02909">
    <property type="entry name" value="TetR_C_1"/>
    <property type="match status" value="1"/>
</dbReference>
<proteinExistence type="predicted"/>
<feature type="domain" description="HTH tetR-type" evidence="7">
    <location>
        <begin position="22"/>
        <end position="82"/>
    </location>
</feature>
<evidence type="ECO:0000259" key="7">
    <source>
        <dbReference type="PROSITE" id="PS50977"/>
    </source>
</evidence>
<evidence type="ECO:0000313" key="9">
    <source>
        <dbReference type="Proteomes" id="UP001432075"/>
    </source>
</evidence>
<dbReference type="InterPro" id="IPR050109">
    <property type="entry name" value="HTH-type_TetR-like_transc_reg"/>
</dbReference>
<dbReference type="RefSeq" id="WP_328777089.1">
    <property type="nucleotide sequence ID" value="NZ_CP108057.1"/>
</dbReference>
<keyword evidence="3 5" id="KW-0238">DNA-binding</keyword>
<keyword evidence="1" id="KW-0678">Repressor</keyword>
<dbReference type="InterPro" id="IPR003012">
    <property type="entry name" value="Tet_transcr_reg_TetR"/>
</dbReference>
<name>A0ABZ1RTM1_9ACTN</name>
<evidence type="ECO:0000256" key="5">
    <source>
        <dbReference type="PROSITE-ProRule" id="PRU00335"/>
    </source>
</evidence>
<accession>A0ABZ1RTM1</accession>
<dbReference type="InterPro" id="IPR036271">
    <property type="entry name" value="Tet_transcr_reg_TetR-rel_C_sf"/>
</dbReference>
<dbReference type="Gene3D" id="1.10.10.60">
    <property type="entry name" value="Homeodomain-like"/>
    <property type="match status" value="1"/>
</dbReference>
<protein>
    <submittedName>
        <fullName evidence="8">TetR/AcrR family transcriptional regulator</fullName>
    </submittedName>
</protein>
<dbReference type="PROSITE" id="PS50977">
    <property type="entry name" value="HTH_TETR_2"/>
    <property type="match status" value="1"/>
</dbReference>
<reference evidence="8" key="1">
    <citation type="submission" date="2022-10" db="EMBL/GenBank/DDBJ databases">
        <title>The complete genomes of actinobacterial strains from the NBC collection.</title>
        <authorList>
            <person name="Joergensen T.S."/>
            <person name="Alvarez Arevalo M."/>
            <person name="Sterndorff E.B."/>
            <person name="Faurdal D."/>
            <person name="Vuksanovic O."/>
            <person name="Mourched A.-S."/>
            <person name="Charusanti P."/>
            <person name="Shaw S."/>
            <person name="Blin K."/>
            <person name="Weber T."/>
        </authorList>
    </citation>
    <scope>NUCLEOTIDE SEQUENCE</scope>
    <source>
        <strain evidence="8">NBC_00283</strain>
    </source>
</reference>
<dbReference type="PRINTS" id="PR00400">
    <property type="entry name" value="TETREPRESSOR"/>
</dbReference>
<evidence type="ECO:0000256" key="1">
    <source>
        <dbReference type="ARBA" id="ARBA00022491"/>
    </source>
</evidence>
<dbReference type="InterPro" id="IPR009057">
    <property type="entry name" value="Homeodomain-like_sf"/>
</dbReference>
<dbReference type="PRINTS" id="PR00455">
    <property type="entry name" value="HTHTETR"/>
</dbReference>
<dbReference type="Pfam" id="PF00440">
    <property type="entry name" value="TetR_N"/>
    <property type="match status" value="1"/>
</dbReference>
<gene>
    <name evidence="8" type="ORF">OHU17_32530</name>
</gene>
<evidence type="ECO:0000256" key="3">
    <source>
        <dbReference type="ARBA" id="ARBA00023125"/>
    </source>
</evidence>
<keyword evidence="4" id="KW-0804">Transcription</keyword>
<dbReference type="InterPro" id="IPR023772">
    <property type="entry name" value="DNA-bd_HTH_TetR-type_CS"/>
</dbReference>
<dbReference type="Proteomes" id="UP001432075">
    <property type="component" value="Chromosome"/>
</dbReference>
<dbReference type="SUPFAM" id="SSF48498">
    <property type="entry name" value="Tetracyclin repressor-like, C-terminal domain"/>
    <property type="match status" value="1"/>
</dbReference>
<evidence type="ECO:0000256" key="6">
    <source>
        <dbReference type="SAM" id="MobiDB-lite"/>
    </source>
</evidence>
<sequence length="247" mass="25849">MSSPSTPHSAEGPRAARGRPPRLDQGRTARAALDLLDEAGLDALTMRRLADAVGVQAGALYRHFATKQDLLTVMAERMLEGCSAPPPEGDWSERLTVLAHRMRTALLAHRDGARVYAGTHSTGANTLGFAETLVGVLREAGFRDEDAARAVLAVVNFTVGHTLEEQAALQPGDSAAAGAGPAEAGPADPDRLRRAVAAQDFPHLTAALPVLTSTDFAAHFAFGLNLLVQGLRATERNGPAGAAEARP</sequence>
<dbReference type="EMBL" id="CP108057">
    <property type="protein sequence ID" value="WUO50187.1"/>
    <property type="molecule type" value="Genomic_DNA"/>
</dbReference>
<evidence type="ECO:0000313" key="8">
    <source>
        <dbReference type="EMBL" id="WUO50187.1"/>
    </source>
</evidence>
<dbReference type="PANTHER" id="PTHR30055:SF151">
    <property type="entry name" value="TRANSCRIPTIONAL REGULATORY PROTEIN"/>
    <property type="match status" value="1"/>
</dbReference>
<dbReference type="PROSITE" id="PS01081">
    <property type="entry name" value="HTH_TETR_1"/>
    <property type="match status" value="1"/>
</dbReference>
<dbReference type="SUPFAM" id="SSF46689">
    <property type="entry name" value="Homeodomain-like"/>
    <property type="match status" value="1"/>
</dbReference>
<keyword evidence="2" id="KW-0805">Transcription regulation</keyword>
<feature type="DNA-binding region" description="H-T-H motif" evidence="5">
    <location>
        <begin position="45"/>
        <end position="64"/>
    </location>
</feature>
<dbReference type="InterPro" id="IPR001647">
    <property type="entry name" value="HTH_TetR"/>
</dbReference>
<feature type="region of interest" description="Disordered" evidence="6">
    <location>
        <begin position="1"/>
        <end position="26"/>
    </location>
</feature>
<dbReference type="InterPro" id="IPR004111">
    <property type="entry name" value="Repressor_TetR_C"/>
</dbReference>
<evidence type="ECO:0000256" key="2">
    <source>
        <dbReference type="ARBA" id="ARBA00023015"/>
    </source>
</evidence>
<keyword evidence="9" id="KW-1185">Reference proteome</keyword>
<organism evidence="8 9">
    <name type="scientific">Streptomyces goshikiensis</name>
    <dbReference type="NCBI Taxonomy" id="1942"/>
    <lineage>
        <taxon>Bacteria</taxon>
        <taxon>Bacillati</taxon>
        <taxon>Actinomycetota</taxon>
        <taxon>Actinomycetes</taxon>
        <taxon>Kitasatosporales</taxon>
        <taxon>Streptomycetaceae</taxon>
        <taxon>Streptomyces</taxon>
    </lineage>
</organism>
<evidence type="ECO:0000256" key="4">
    <source>
        <dbReference type="ARBA" id="ARBA00023163"/>
    </source>
</evidence>